<comment type="caution">
    <text evidence="1">The sequence shown here is derived from an EMBL/GenBank/DDBJ whole genome shotgun (WGS) entry which is preliminary data.</text>
</comment>
<sequence>MKETGVCPKCGGADVVRVPGGVRSTMDNTQNFVIRGFQSAPVDRYICCACGFSEEWLREEDLEKAKKYWAGAAQ</sequence>
<protein>
    <submittedName>
        <fullName evidence="1">Uncharacterized protein</fullName>
    </submittedName>
</protein>
<reference evidence="1" key="1">
    <citation type="submission" date="2020-08" db="EMBL/GenBank/DDBJ databases">
        <title>Genome public.</title>
        <authorList>
            <person name="Liu C."/>
            <person name="Sun Q."/>
        </authorList>
    </citation>
    <scope>NUCLEOTIDE SEQUENCE</scope>
    <source>
        <strain evidence="1">BX15</strain>
    </source>
</reference>
<name>A0A923S625_9FIRM</name>
<dbReference type="EMBL" id="JACOQI010000002">
    <property type="protein sequence ID" value="MBC5769234.1"/>
    <property type="molecule type" value="Genomic_DNA"/>
</dbReference>
<keyword evidence="2" id="KW-1185">Reference proteome</keyword>
<dbReference type="RefSeq" id="WP_187013619.1">
    <property type="nucleotide sequence ID" value="NZ_JACOQI010000002.1"/>
</dbReference>
<accession>A0A923S625</accession>
<evidence type="ECO:0000313" key="1">
    <source>
        <dbReference type="EMBL" id="MBC5769234.1"/>
    </source>
</evidence>
<organism evidence="1 2">
    <name type="scientific">Dysosmobacter segnis</name>
    <dbReference type="NCBI Taxonomy" id="2763042"/>
    <lineage>
        <taxon>Bacteria</taxon>
        <taxon>Bacillati</taxon>
        <taxon>Bacillota</taxon>
        <taxon>Clostridia</taxon>
        <taxon>Eubacteriales</taxon>
        <taxon>Oscillospiraceae</taxon>
        <taxon>Dysosmobacter</taxon>
    </lineage>
</organism>
<proteinExistence type="predicted"/>
<evidence type="ECO:0000313" key="2">
    <source>
        <dbReference type="Proteomes" id="UP000620327"/>
    </source>
</evidence>
<dbReference type="Proteomes" id="UP000620327">
    <property type="component" value="Unassembled WGS sequence"/>
</dbReference>
<gene>
    <name evidence="1" type="ORF">H8Z83_02600</name>
</gene>
<dbReference type="AlphaFoldDB" id="A0A923S625"/>